<evidence type="ECO:0000256" key="1">
    <source>
        <dbReference type="SAM" id="MobiDB-lite"/>
    </source>
</evidence>
<evidence type="ECO:0000313" key="3">
    <source>
        <dbReference type="Proteomes" id="UP000504636"/>
    </source>
</evidence>
<evidence type="ECO:0000313" key="2">
    <source>
        <dbReference type="EMBL" id="KAF2803809.1"/>
    </source>
</evidence>
<dbReference type="AlphaFoldDB" id="A0A6A6Y5B0"/>
<feature type="region of interest" description="Disordered" evidence="1">
    <location>
        <begin position="1"/>
        <end position="21"/>
    </location>
</feature>
<proteinExistence type="predicted"/>
<reference evidence="2 4" key="1">
    <citation type="journal article" date="2020" name="Stud. Mycol.">
        <title>101 Dothideomycetes genomes: a test case for predicting lifestyles and emergence of pathogens.</title>
        <authorList>
            <person name="Haridas S."/>
            <person name="Albert R."/>
            <person name="Binder M."/>
            <person name="Bloem J."/>
            <person name="Labutti K."/>
            <person name="Salamov A."/>
            <person name="Andreopoulos B."/>
            <person name="Baker S."/>
            <person name="Barry K."/>
            <person name="Bills G."/>
            <person name="Bluhm B."/>
            <person name="Cannon C."/>
            <person name="Castanera R."/>
            <person name="Culley D."/>
            <person name="Daum C."/>
            <person name="Ezra D."/>
            <person name="Gonzalez J."/>
            <person name="Henrissat B."/>
            <person name="Kuo A."/>
            <person name="Liang C."/>
            <person name="Lipzen A."/>
            <person name="Lutzoni F."/>
            <person name="Magnuson J."/>
            <person name="Mondo S."/>
            <person name="Nolan M."/>
            <person name="Ohm R."/>
            <person name="Pangilinan J."/>
            <person name="Park H.-J."/>
            <person name="Ramirez L."/>
            <person name="Alfaro M."/>
            <person name="Sun H."/>
            <person name="Tritt A."/>
            <person name="Yoshinaga Y."/>
            <person name="Zwiers L.-H."/>
            <person name="Turgeon B."/>
            <person name="Goodwin S."/>
            <person name="Spatafora J."/>
            <person name="Crous P."/>
            <person name="Grigoriev I."/>
        </authorList>
    </citation>
    <scope>NUCLEOTIDE SEQUENCE</scope>
    <source>
        <strain evidence="2 4">CBS 304.34</strain>
    </source>
</reference>
<reference evidence="4" key="2">
    <citation type="submission" date="2020-04" db="EMBL/GenBank/DDBJ databases">
        <authorList>
            <consortium name="NCBI Genome Project"/>
        </authorList>
    </citation>
    <scope>NUCLEOTIDE SEQUENCE</scope>
    <source>
        <strain evidence="4">CBS 304.34</strain>
    </source>
</reference>
<dbReference type="RefSeq" id="XP_033570773.1">
    <property type="nucleotide sequence ID" value="XM_033712886.1"/>
</dbReference>
<organism evidence="2">
    <name type="scientific">Mytilinidion resinicola</name>
    <dbReference type="NCBI Taxonomy" id="574789"/>
    <lineage>
        <taxon>Eukaryota</taxon>
        <taxon>Fungi</taxon>
        <taxon>Dikarya</taxon>
        <taxon>Ascomycota</taxon>
        <taxon>Pezizomycotina</taxon>
        <taxon>Dothideomycetes</taxon>
        <taxon>Pleosporomycetidae</taxon>
        <taxon>Mytilinidiales</taxon>
        <taxon>Mytilinidiaceae</taxon>
        <taxon>Mytilinidion</taxon>
    </lineage>
</organism>
<name>A0A6A6Y5B0_9PEZI</name>
<gene>
    <name evidence="2 4" type="ORF">BDZ99DRAFT_163398</name>
</gene>
<dbReference type="Proteomes" id="UP000504636">
    <property type="component" value="Unplaced"/>
</dbReference>
<reference evidence="4" key="3">
    <citation type="submission" date="2025-04" db="UniProtKB">
        <authorList>
            <consortium name="RefSeq"/>
        </authorList>
    </citation>
    <scope>IDENTIFICATION</scope>
    <source>
        <strain evidence="4">CBS 304.34</strain>
    </source>
</reference>
<protein>
    <submittedName>
        <fullName evidence="2 4">Uncharacterized protein</fullName>
    </submittedName>
</protein>
<keyword evidence="3" id="KW-1185">Reference proteome</keyword>
<evidence type="ECO:0000313" key="4">
    <source>
        <dbReference type="RefSeq" id="XP_033570773.1"/>
    </source>
</evidence>
<dbReference type="GeneID" id="54453779"/>
<sequence>MPSVFSSLEKTTHFSSQTTHSSIPGRLSKIFQHLRNIQNPLYARCAIVCLPTPFPLPLKKSPGHFVGCVPQEKVVERSPLPARLAPFPIKVPVCPSCSVEEKKGLFRRLQLLSSIRPSYRVCCRREEKNKNKTNNADSNLSRYRAVCRAERRGNC</sequence>
<dbReference type="EMBL" id="MU003716">
    <property type="protein sequence ID" value="KAF2803809.1"/>
    <property type="molecule type" value="Genomic_DNA"/>
</dbReference>
<accession>A0A6A6Y5B0</accession>